<dbReference type="PRINTS" id="PR00412">
    <property type="entry name" value="EPOXHYDRLASE"/>
</dbReference>
<comment type="caution">
    <text evidence="2">The sequence shown here is derived from an EMBL/GenBank/DDBJ whole genome shotgun (WGS) entry which is preliminary data.</text>
</comment>
<dbReference type="GO" id="GO:0016787">
    <property type="term" value="F:hydrolase activity"/>
    <property type="evidence" value="ECO:0007669"/>
    <property type="project" value="UniProtKB-KW"/>
</dbReference>
<name>A0A918L961_9ACTN</name>
<dbReference type="InterPro" id="IPR000073">
    <property type="entry name" value="AB_hydrolase_1"/>
</dbReference>
<protein>
    <submittedName>
        <fullName evidence="2">4,5-9,10-diseco-3-hydroxy-5,9, 17-trioxoandrosta-1(10),2-diene-4-oate hydrolase</fullName>
    </submittedName>
</protein>
<dbReference type="InterPro" id="IPR029058">
    <property type="entry name" value="AB_hydrolase_fold"/>
</dbReference>
<dbReference type="SUPFAM" id="SSF53474">
    <property type="entry name" value="alpha/beta-Hydrolases"/>
    <property type="match status" value="1"/>
</dbReference>
<dbReference type="InterPro" id="IPR000639">
    <property type="entry name" value="Epox_hydrolase-like"/>
</dbReference>
<dbReference type="Pfam" id="PF00561">
    <property type="entry name" value="Abhydrolase_1"/>
    <property type="match status" value="1"/>
</dbReference>
<dbReference type="Gene3D" id="3.40.50.1820">
    <property type="entry name" value="alpha/beta hydrolase"/>
    <property type="match status" value="1"/>
</dbReference>
<evidence type="ECO:0000313" key="2">
    <source>
        <dbReference type="EMBL" id="GGS20601.1"/>
    </source>
</evidence>
<dbReference type="PANTHER" id="PTHR46438">
    <property type="entry name" value="ALPHA/BETA-HYDROLASES SUPERFAMILY PROTEIN"/>
    <property type="match status" value="1"/>
</dbReference>
<keyword evidence="3" id="KW-1185">Reference proteome</keyword>
<gene>
    <name evidence="2" type="ORF">GCM10010269_69380</name>
</gene>
<accession>A0A918L961</accession>
<dbReference type="EMBL" id="BMTL01000038">
    <property type="protein sequence ID" value="GGS20601.1"/>
    <property type="molecule type" value="Genomic_DNA"/>
</dbReference>
<organism evidence="2 3">
    <name type="scientific">Streptomyces humidus</name>
    <dbReference type="NCBI Taxonomy" id="52259"/>
    <lineage>
        <taxon>Bacteria</taxon>
        <taxon>Bacillati</taxon>
        <taxon>Actinomycetota</taxon>
        <taxon>Actinomycetes</taxon>
        <taxon>Kitasatosporales</taxon>
        <taxon>Streptomycetaceae</taxon>
        <taxon>Streptomyces</taxon>
    </lineage>
</organism>
<reference evidence="2" key="1">
    <citation type="journal article" date="2014" name="Int. J. Syst. Evol. Microbiol.">
        <title>Complete genome sequence of Corynebacterium casei LMG S-19264T (=DSM 44701T), isolated from a smear-ripened cheese.</title>
        <authorList>
            <consortium name="US DOE Joint Genome Institute (JGI-PGF)"/>
            <person name="Walter F."/>
            <person name="Albersmeier A."/>
            <person name="Kalinowski J."/>
            <person name="Ruckert C."/>
        </authorList>
    </citation>
    <scope>NUCLEOTIDE SEQUENCE</scope>
    <source>
        <strain evidence="2">JCM 4386</strain>
    </source>
</reference>
<reference evidence="2" key="2">
    <citation type="submission" date="2020-09" db="EMBL/GenBank/DDBJ databases">
        <authorList>
            <person name="Sun Q."/>
            <person name="Ohkuma M."/>
        </authorList>
    </citation>
    <scope>NUCLEOTIDE SEQUENCE</scope>
    <source>
        <strain evidence="2">JCM 4386</strain>
    </source>
</reference>
<evidence type="ECO:0000313" key="3">
    <source>
        <dbReference type="Proteomes" id="UP000606194"/>
    </source>
</evidence>
<dbReference type="Proteomes" id="UP000606194">
    <property type="component" value="Unassembled WGS sequence"/>
</dbReference>
<keyword evidence="2" id="KW-0378">Hydrolase</keyword>
<dbReference type="AlphaFoldDB" id="A0A918L961"/>
<dbReference type="RefSeq" id="WP_190153324.1">
    <property type="nucleotide sequence ID" value="NZ_BMTL01000038.1"/>
</dbReference>
<feature type="domain" description="AB hydrolase-1" evidence="1">
    <location>
        <begin position="32"/>
        <end position="271"/>
    </location>
</feature>
<dbReference type="PRINTS" id="PR00111">
    <property type="entry name" value="ABHYDROLASE"/>
</dbReference>
<sequence length="287" mass="32082">MSTTNALTKEATSRYADLKDMRVYYHDAGEGPVLLMLHGGGPGASGWSNFKQNLPALTPHFRVLLVDQPGFGLTDKPEHDENQWDLTARVLVQLLDHLGIDKVTPVGNSMGGAASLALALAHPDRVERLILMAPAGGAVPVTSLSPTAEGRILFTYYAPPGPSVDRTKELVHALLYRPEDVDPETFQERYEASIDPESQAYHIRMFKKWANGGMPDLWKRVDEITHETLLLWGREDRILPLDTSLLMLNKMANARLHVVPKCGHWVMTEHPREFEDQIVAFMRETKA</sequence>
<evidence type="ECO:0000259" key="1">
    <source>
        <dbReference type="Pfam" id="PF00561"/>
    </source>
</evidence>
<proteinExistence type="predicted"/>
<dbReference type="PANTHER" id="PTHR46438:SF11">
    <property type="entry name" value="LIPASE-RELATED"/>
    <property type="match status" value="1"/>
</dbReference>